<gene>
    <name evidence="1" type="ORF">C8D86_12127</name>
</gene>
<dbReference type="InterPro" id="IPR039555">
    <property type="entry name" value="TraF/TrbB"/>
</dbReference>
<dbReference type="InterPro" id="IPR014110">
    <property type="entry name" value="TraF"/>
</dbReference>
<evidence type="ECO:0000313" key="1">
    <source>
        <dbReference type="EMBL" id="RDI41129.1"/>
    </source>
</evidence>
<sequence>MLNKRKHQEESMARKLLHSIFLLIFTLSGICYADDYYSQHAIGWHWYDDPKEKSIKKEEHAIYKNNPNLAVKEARNKITTALNQVIAEPSIENVEKYIALQEQLNNRAEKISDLWQQALLKNPELNYSINHPTNNVGLQVYHEQESKLKDEAIKQFSQKTGLFFFYKSTCPYCVRFAPIIKSFAERNGMTIIPITLDGISLPEFPNSKIDSGQAAQFHVTATPSVFAVNPYTQKAFPVAYGLTSETELRDNIYNIMTRYKGEL</sequence>
<reference evidence="1 2" key="1">
    <citation type="submission" date="2018-07" db="EMBL/GenBank/DDBJ databases">
        <title>Genomic Encyclopedia of Type Strains, Phase IV (KMG-IV): sequencing the most valuable type-strain genomes for metagenomic binning, comparative biology and taxonomic classification.</title>
        <authorList>
            <person name="Goeker M."/>
        </authorList>
    </citation>
    <scope>NUCLEOTIDE SEQUENCE [LARGE SCALE GENOMIC DNA]</scope>
    <source>
        <strain evidence="1 2">DSM 16500</strain>
    </source>
</reference>
<dbReference type="AlphaFoldDB" id="A0A370GDH0"/>
<dbReference type="OrthoDB" id="5651797at2"/>
<dbReference type="CDD" id="cd02947">
    <property type="entry name" value="TRX_family"/>
    <property type="match status" value="1"/>
</dbReference>
<accession>A0A370GDH0</accession>
<comment type="caution">
    <text evidence="1">The sequence shown here is derived from an EMBL/GenBank/DDBJ whole genome shotgun (WGS) entry which is preliminary data.</text>
</comment>
<protein>
    <submittedName>
        <fullName evidence="1">Conjugal transfer pilus assembly protein TraF</fullName>
    </submittedName>
</protein>
<dbReference type="InterPro" id="IPR036249">
    <property type="entry name" value="Thioredoxin-like_sf"/>
</dbReference>
<proteinExistence type="predicted"/>
<keyword evidence="2" id="KW-1185">Reference proteome</keyword>
<dbReference type="Pfam" id="PF13728">
    <property type="entry name" value="TraF"/>
    <property type="match status" value="1"/>
</dbReference>
<dbReference type="SUPFAM" id="SSF52833">
    <property type="entry name" value="Thioredoxin-like"/>
    <property type="match status" value="1"/>
</dbReference>
<name>A0A370GDH0_9COXI</name>
<dbReference type="EMBL" id="QQAX01000021">
    <property type="protein sequence ID" value="RDI41129.1"/>
    <property type="molecule type" value="Genomic_DNA"/>
</dbReference>
<dbReference type="Gene3D" id="3.40.30.10">
    <property type="entry name" value="Glutaredoxin"/>
    <property type="match status" value="1"/>
</dbReference>
<dbReference type="Proteomes" id="UP000254720">
    <property type="component" value="Unassembled WGS sequence"/>
</dbReference>
<evidence type="ECO:0000313" key="2">
    <source>
        <dbReference type="Proteomes" id="UP000254720"/>
    </source>
</evidence>
<dbReference type="NCBIfam" id="TIGR02739">
    <property type="entry name" value="TraF"/>
    <property type="match status" value="1"/>
</dbReference>
<organism evidence="1 2">
    <name type="scientific">Aquicella lusitana</name>
    <dbReference type="NCBI Taxonomy" id="254246"/>
    <lineage>
        <taxon>Bacteria</taxon>
        <taxon>Pseudomonadati</taxon>
        <taxon>Pseudomonadota</taxon>
        <taxon>Gammaproteobacteria</taxon>
        <taxon>Legionellales</taxon>
        <taxon>Coxiellaceae</taxon>
        <taxon>Aquicella</taxon>
    </lineage>
</organism>